<organism evidence="4 5">
    <name type="scientific">Caerostris extrusa</name>
    <name type="common">Bark spider</name>
    <name type="synonym">Caerostris bankana</name>
    <dbReference type="NCBI Taxonomy" id="172846"/>
    <lineage>
        <taxon>Eukaryota</taxon>
        <taxon>Metazoa</taxon>
        <taxon>Ecdysozoa</taxon>
        <taxon>Arthropoda</taxon>
        <taxon>Chelicerata</taxon>
        <taxon>Arachnida</taxon>
        <taxon>Araneae</taxon>
        <taxon>Araneomorphae</taxon>
        <taxon>Entelegynae</taxon>
        <taxon>Araneoidea</taxon>
        <taxon>Araneidae</taxon>
        <taxon>Caerostris</taxon>
    </lineage>
</organism>
<keyword evidence="2" id="KW-0812">Transmembrane</keyword>
<evidence type="ECO:0000256" key="3">
    <source>
        <dbReference type="SAM" id="SignalP"/>
    </source>
</evidence>
<dbReference type="EMBL" id="BPLR01007561">
    <property type="protein sequence ID" value="GIY17911.1"/>
    <property type="molecule type" value="Genomic_DNA"/>
</dbReference>
<keyword evidence="5" id="KW-1185">Reference proteome</keyword>
<gene>
    <name evidence="4" type="primary">AVEN_275338_1</name>
    <name evidence="4" type="ORF">CEXT_128761</name>
</gene>
<feature type="transmembrane region" description="Helical" evidence="2">
    <location>
        <begin position="143"/>
        <end position="165"/>
    </location>
</feature>
<name>A0AAV4RA78_CAEEX</name>
<accession>A0AAV4RA78</accession>
<protein>
    <submittedName>
        <fullName evidence="4">Uncharacterized protein</fullName>
    </submittedName>
</protein>
<evidence type="ECO:0000313" key="5">
    <source>
        <dbReference type="Proteomes" id="UP001054945"/>
    </source>
</evidence>
<dbReference type="Proteomes" id="UP001054945">
    <property type="component" value="Unassembled WGS sequence"/>
</dbReference>
<reference evidence="4 5" key="1">
    <citation type="submission" date="2021-06" db="EMBL/GenBank/DDBJ databases">
        <title>Caerostris extrusa draft genome.</title>
        <authorList>
            <person name="Kono N."/>
            <person name="Arakawa K."/>
        </authorList>
    </citation>
    <scope>NUCLEOTIDE SEQUENCE [LARGE SCALE GENOMIC DNA]</scope>
</reference>
<feature type="region of interest" description="Disordered" evidence="1">
    <location>
        <begin position="24"/>
        <end position="45"/>
    </location>
</feature>
<feature type="signal peptide" evidence="3">
    <location>
        <begin position="1"/>
        <end position="18"/>
    </location>
</feature>
<evidence type="ECO:0000313" key="4">
    <source>
        <dbReference type="EMBL" id="GIY17911.1"/>
    </source>
</evidence>
<evidence type="ECO:0000256" key="2">
    <source>
        <dbReference type="SAM" id="Phobius"/>
    </source>
</evidence>
<dbReference type="AlphaFoldDB" id="A0AAV4RA78"/>
<keyword evidence="2" id="KW-1133">Transmembrane helix</keyword>
<comment type="caution">
    <text evidence="4">The sequence shown here is derived from an EMBL/GenBank/DDBJ whole genome shotgun (WGS) entry which is preliminary data.</text>
</comment>
<sequence length="337" mass="37348">MVSLFVCCLVIFIGVVTGVSVNETQTSGNKTDVKTRSGRWLGDNEPQYSVQLGYYASPDYTDESDDRDDKGKYSLPTSFADFKPDDKQSRYPPPPPLPNAWKTDSLPAPWMFPSDMASIVNAMVDVHDEKPTGLLAKLKAEPLTILLAAAIPLSILLAAVLPSLINLIMNGNMNTPPATTIASGNRSDIGRNYKNNEPSIVVKVLEAVENMSALNDLDDICFQKVICQVAKGINGTKYRSIQQNALEMLPFVPDAWLDKVGLKDMKEILKSGNCASVQCSNKTRNKASSEKKTRRSNTLNKKRTWITINYDSLNYKLQVIKVFSLYFNSVCIHTKQI</sequence>
<proteinExistence type="predicted"/>
<evidence type="ECO:0000256" key="1">
    <source>
        <dbReference type="SAM" id="MobiDB-lite"/>
    </source>
</evidence>
<feature type="chain" id="PRO_5043371743" evidence="3">
    <location>
        <begin position="19"/>
        <end position="337"/>
    </location>
</feature>
<feature type="region of interest" description="Disordered" evidence="1">
    <location>
        <begin position="59"/>
        <end position="102"/>
    </location>
</feature>
<keyword evidence="2" id="KW-0472">Membrane</keyword>
<keyword evidence="3" id="KW-0732">Signal</keyword>